<name>A0A024E455_9PSED</name>
<keyword evidence="1" id="KW-0732">Signal</keyword>
<dbReference type="Gene3D" id="3.40.50.10610">
    <property type="entry name" value="ABC-type transport auxiliary lipoprotein component"/>
    <property type="match status" value="1"/>
</dbReference>
<feature type="chain" id="PRO_5001530440" evidence="1">
    <location>
        <begin position="20"/>
        <end position="219"/>
    </location>
</feature>
<dbReference type="OrthoDB" id="1014694at2"/>
<feature type="signal peptide" evidence="1">
    <location>
        <begin position="1"/>
        <end position="19"/>
    </location>
</feature>
<dbReference type="Proteomes" id="UP000026913">
    <property type="component" value="Chromosome"/>
</dbReference>
<gene>
    <name evidence="2" type="ORF">OU5_0039</name>
</gene>
<evidence type="ECO:0000313" key="2">
    <source>
        <dbReference type="EMBL" id="AHZ67118.1"/>
    </source>
</evidence>
<protein>
    <submittedName>
        <fullName evidence="2">Putative lipoprotein</fullName>
    </submittedName>
</protein>
<proteinExistence type="predicted"/>
<dbReference type="RefSeq" id="WP_010460994.1">
    <property type="nucleotide sequence ID" value="NZ_CP005960.1"/>
</dbReference>
<dbReference type="EMBL" id="CP005960">
    <property type="protein sequence ID" value="AHZ67118.1"/>
    <property type="molecule type" value="Genomic_DNA"/>
</dbReference>
<evidence type="ECO:0000313" key="3">
    <source>
        <dbReference type="Proteomes" id="UP000026913"/>
    </source>
</evidence>
<keyword evidence="2" id="KW-0449">Lipoprotein</keyword>
<dbReference type="InterPro" id="IPR008517">
    <property type="entry name" value="GNA1162-like"/>
</dbReference>
<reference evidence="2 3" key="1">
    <citation type="journal article" date="2012" name="J. Bacteriol.">
        <title>Genome sequence of cold-adapted Pseudomonas mandelii strain JR-1.</title>
        <authorList>
            <person name="Jang S.H."/>
            <person name="Kim J."/>
            <person name="Kim J."/>
            <person name="Hong S."/>
            <person name="Lee C."/>
        </authorList>
    </citation>
    <scope>NUCLEOTIDE SEQUENCE [LARGE SCALE GENOMIC DNA]</scope>
    <source>
        <strain evidence="2 3">JR-1</strain>
    </source>
</reference>
<dbReference type="AlphaFoldDB" id="A0A024E455"/>
<dbReference type="HOGENOM" id="CLU_097432_1_0_6"/>
<organism evidence="2 3">
    <name type="scientific">Pseudomonas mandelii JR-1</name>
    <dbReference type="NCBI Taxonomy" id="1147786"/>
    <lineage>
        <taxon>Bacteria</taxon>
        <taxon>Pseudomonadati</taxon>
        <taxon>Pseudomonadota</taxon>
        <taxon>Gammaproteobacteria</taxon>
        <taxon>Pseudomonadales</taxon>
        <taxon>Pseudomonadaceae</taxon>
        <taxon>Pseudomonas</taxon>
    </lineage>
</organism>
<accession>A0A024E455</accession>
<dbReference type="PROSITE" id="PS51257">
    <property type="entry name" value="PROKAR_LIPOPROTEIN"/>
    <property type="match status" value="1"/>
</dbReference>
<dbReference type="KEGG" id="pman:OU5_0039"/>
<evidence type="ECO:0000256" key="1">
    <source>
        <dbReference type="SAM" id="SignalP"/>
    </source>
</evidence>
<dbReference type="Pfam" id="PF05643">
    <property type="entry name" value="GNA1162-like"/>
    <property type="match status" value="1"/>
</dbReference>
<sequence>MIARSLKLMAGLLALAVLGGCVSPKTVDYSAYKQARPKTILVLPPLNNSPDVKASYSMLSQVTYPLAEAGYYVLPITLVDETFRQNGLTTPADIHQAPANKLQEIFGADAALYITVTDYGTRYMIISSETVVTATAKLVDLKSGTTLWTGSARASSEEGGNNGGGGLVGMLITAAVKQVINSATDAGHPIAGVASARLLSAGQPAGLLYGPRSPKYGTD</sequence>